<accession>A0A1G2MR04</accession>
<gene>
    <name evidence="2" type="ORF">A3C06_02495</name>
</gene>
<evidence type="ECO:0000313" key="2">
    <source>
        <dbReference type="EMBL" id="OHA26288.1"/>
    </source>
</evidence>
<dbReference type="InterPro" id="IPR031807">
    <property type="entry name" value="HicB-like"/>
</dbReference>
<dbReference type="EMBL" id="MHRQ01000023">
    <property type="protein sequence ID" value="OHA26288.1"/>
    <property type="molecule type" value="Genomic_DNA"/>
</dbReference>
<dbReference type="Pfam" id="PF15919">
    <property type="entry name" value="HicB_lk_antitox"/>
    <property type="match status" value="1"/>
</dbReference>
<proteinExistence type="predicted"/>
<dbReference type="InterPro" id="IPR051404">
    <property type="entry name" value="TA_system_antitoxin"/>
</dbReference>
<sequence>MKIYEFPVVIEKEQKGAYFVYAPSLQGCYTQGKTLAEALSNIKEAIELHIEDRLAEGERVPNRRPVSFSSIEVVA</sequence>
<dbReference type="PANTHER" id="PTHR34504:SF2">
    <property type="entry name" value="UPF0150 PROTEIN SSL0259"/>
    <property type="match status" value="1"/>
</dbReference>
<protein>
    <recommendedName>
        <fullName evidence="1">HicB-like antitoxin of toxin-antitoxin system domain-containing protein</fullName>
    </recommendedName>
</protein>
<evidence type="ECO:0000313" key="3">
    <source>
        <dbReference type="Proteomes" id="UP000177565"/>
    </source>
</evidence>
<dbReference type="Gene3D" id="3.30.160.250">
    <property type="match status" value="1"/>
</dbReference>
<name>A0A1G2MR04_9BACT</name>
<dbReference type="PROSITE" id="PS51257">
    <property type="entry name" value="PROKAR_LIPOPROTEIN"/>
    <property type="match status" value="1"/>
</dbReference>
<evidence type="ECO:0000259" key="1">
    <source>
        <dbReference type="Pfam" id="PF15919"/>
    </source>
</evidence>
<dbReference type="InterPro" id="IPR035069">
    <property type="entry name" value="TTHA1013/TTHA0281-like"/>
</dbReference>
<organism evidence="2 3">
    <name type="scientific">Candidatus Taylorbacteria bacterium RIFCSPHIGHO2_02_FULL_46_13</name>
    <dbReference type="NCBI Taxonomy" id="1802312"/>
    <lineage>
        <taxon>Bacteria</taxon>
        <taxon>Candidatus Tayloriibacteriota</taxon>
    </lineage>
</organism>
<dbReference type="SUPFAM" id="SSF143100">
    <property type="entry name" value="TTHA1013/TTHA0281-like"/>
    <property type="match status" value="1"/>
</dbReference>
<dbReference type="PANTHER" id="PTHR34504">
    <property type="entry name" value="ANTITOXIN HICB"/>
    <property type="match status" value="1"/>
</dbReference>
<comment type="caution">
    <text evidence="2">The sequence shown here is derived from an EMBL/GenBank/DDBJ whole genome shotgun (WGS) entry which is preliminary data.</text>
</comment>
<feature type="domain" description="HicB-like antitoxin of toxin-antitoxin system" evidence="1">
    <location>
        <begin position="6"/>
        <end position="66"/>
    </location>
</feature>
<dbReference type="STRING" id="1802312.A3C06_02495"/>
<reference evidence="2 3" key="1">
    <citation type="journal article" date="2016" name="Nat. Commun.">
        <title>Thousands of microbial genomes shed light on interconnected biogeochemical processes in an aquifer system.</title>
        <authorList>
            <person name="Anantharaman K."/>
            <person name="Brown C.T."/>
            <person name="Hug L.A."/>
            <person name="Sharon I."/>
            <person name="Castelle C.J."/>
            <person name="Probst A.J."/>
            <person name="Thomas B.C."/>
            <person name="Singh A."/>
            <person name="Wilkins M.J."/>
            <person name="Karaoz U."/>
            <person name="Brodie E.L."/>
            <person name="Williams K.H."/>
            <person name="Hubbard S.S."/>
            <person name="Banfield J.F."/>
        </authorList>
    </citation>
    <scope>NUCLEOTIDE SEQUENCE [LARGE SCALE GENOMIC DNA]</scope>
</reference>
<dbReference type="AlphaFoldDB" id="A0A1G2MR04"/>
<dbReference type="Proteomes" id="UP000177565">
    <property type="component" value="Unassembled WGS sequence"/>
</dbReference>